<dbReference type="GO" id="GO:0160141">
    <property type="term" value="F:23S rRNA pseudouridine(955/2504/2580) synthase activity"/>
    <property type="evidence" value="ECO:0007669"/>
    <property type="project" value="UniProtKB-EC"/>
</dbReference>
<evidence type="ECO:0000256" key="1">
    <source>
        <dbReference type="ARBA" id="ARBA00000381"/>
    </source>
</evidence>
<feature type="domain" description="RNA-binding S4" evidence="10">
    <location>
        <begin position="13"/>
        <end position="74"/>
    </location>
</feature>
<dbReference type="Proteomes" id="UP000249061">
    <property type="component" value="Unassembled WGS sequence"/>
</dbReference>
<evidence type="ECO:0000256" key="9">
    <source>
        <dbReference type="RuleBase" id="RU362028"/>
    </source>
</evidence>
<dbReference type="CDD" id="cd00165">
    <property type="entry name" value="S4"/>
    <property type="match status" value="1"/>
</dbReference>
<evidence type="ECO:0000256" key="4">
    <source>
        <dbReference type="ARBA" id="ARBA00022552"/>
    </source>
</evidence>
<dbReference type="CDD" id="cd02869">
    <property type="entry name" value="PseudoU_synth_RluA_like"/>
    <property type="match status" value="1"/>
</dbReference>
<dbReference type="AlphaFoldDB" id="A0A2W5W5M9"/>
<dbReference type="SUPFAM" id="SSF55174">
    <property type="entry name" value="Alpha-L RNA-binding motif"/>
    <property type="match status" value="1"/>
</dbReference>
<dbReference type="InterPro" id="IPR006145">
    <property type="entry name" value="PsdUridine_synth_RsuA/RluA"/>
</dbReference>
<comment type="caution">
    <text evidence="11">The sequence shown here is derived from an EMBL/GenBank/DDBJ whole genome shotgun (WGS) entry which is preliminary data.</text>
</comment>
<evidence type="ECO:0000256" key="2">
    <source>
        <dbReference type="ARBA" id="ARBA00002876"/>
    </source>
</evidence>
<protein>
    <recommendedName>
        <fullName evidence="9">Pseudouridine synthase</fullName>
        <ecNumber evidence="9">5.4.99.-</ecNumber>
    </recommendedName>
</protein>
<accession>A0A2W5W5M9</accession>
<evidence type="ECO:0000259" key="10">
    <source>
        <dbReference type="SMART" id="SM00363"/>
    </source>
</evidence>
<evidence type="ECO:0000256" key="7">
    <source>
        <dbReference type="PIRSR" id="PIRSR606225-1"/>
    </source>
</evidence>
<gene>
    <name evidence="11" type="ORF">DI536_01075</name>
</gene>
<dbReference type="PROSITE" id="PS01129">
    <property type="entry name" value="PSI_RLU"/>
    <property type="match status" value="1"/>
</dbReference>
<keyword evidence="4" id="KW-0698">rRNA processing</keyword>
<dbReference type="GO" id="GO:0000455">
    <property type="term" value="P:enzyme-directed rRNA pseudouridine synthesis"/>
    <property type="evidence" value="ECO:0007669"/>
    <property type="project" value="TreeGrafter"/>
</dbReference>
<dbReference type="PANTHER" id="PTHR21600">
    <property type="entry name" value="MITOCHONDRIAL RNA PSEUDOURIDINE SYNTHASE"/>
    <property type="match status" value="1"/>
</dbReference>
<dbReference type="Pfam" id="PF01479">
    <property type="entry name" value="S4"/>
    <property type="match status" value="1"/>
</dbReference>
<evidence type="ECO:0000256" key="8">
    <source>
        <dbReference type="PROSITE-ProRule" id="PRU00182"/>
    </source>
</evidence>
<dbReference type="NCBIfam" id="TIGR00005">
    <property type="entry name" value="rluA_subfam"/>
    <property type="match status" value="1"/>
</dbReference>
<feature type="active site" evidence="7">
    <location>
        <position position="144"/>
    </location>
</feature>
<dbReference type="EMBL" id="QFQP01000001">
    <property type="protein sequence ID" value="PZR18501.1"/>
    <property type="molecule type" value="Genomic_DNA"/>
</dbReference>
<name>A0A2W5W5M9_9BACT</name>
<dbReference type="PANTHER" id="PTHR21600:SF92">
    <property type="entry name" value="RIBOSOMAL LARGE SUBUNIT PSEUDOURIDINE SYNTHASE C"/>
    <property type="match status" value="1"/>
</dbReference>
<dbReference type="Gene3D" id="3.30.2350.10">
    <property type="entry name" value="Pseudouridine synthase"/>
    <property type="match status" value="1"/>
</dbReference>
<comment type="similarity">
    <text evidence="3 9">Belongs to the pseudouridine synthase RluA family.</text>
</comment>
<dbReference type="EC" id="5.4.99.-" evidence="9"/>
<keyword evidence="6 9" id="KW-0413">Isomerase</keyword>
<organism evidence="11 12">
    <name type="scientific">Archangium gephyra</name>
    <dbReference type="NCBI Taxonomy" id="48"/>
    <lineage>
        <taxon>Bacteria</taxon>
        <taxon>Pseudomonadati</taxon>
        <taxon>Myxococcota</taxon>
        <taxon>Myxococcia</taxon>
        <taxon>Myxococcales</taxon>
        <taxon>Cystobacterineae</taxon>
        <taxon>Archangiaceae</taxon>
        <taxon>Archangium</taxon>
    </lineage>
</organism>
<dbReference type="PROSITE" id="PS50889">
    <property type="entry name" value="S4"/>
    <property type="match status" value="1"/>
</dbReference>
<dbReference type="GO" id="GO:0003723">
    <property type="term" value="F:RNA binding"/>
    <property type="evidence" value="ECO:0007669"/>
    <property type="project" value="UniProtKB-KW"/>
</dbReference>
<comment type="function">
    <text evidence="2">Responsible for synthesis of pseudouridine from uracil at positions 955, 2504 and 2580 in 23S ribosomal RNA.</text>
</comment>
<sequence>MLEYRVTEDHNGVRLDKFLKKTLANVPFSHLFKMIRVKKIRVNGKRAKPEQELAAGDVITVRGEEMKLLGDRERKAAPPPPVDVSKLDVLLEDDWILVLNKPSGMAAHTGSGITGGTVVDVVRAYLGPKAERNGFAASPAHRLDRETSGVIIVAKRRPAMVHFTDVFTRHTARKKYLVLVKGKMNAKNGLIDLPLAEHQQTAESRERRGVNMQEARTRWEVLCQNSHAAYLACTIETGRTHQIRRHFAAIGHPVAGDPKHGDFAFNREVKANWGLKRLFLHSTRLEFPHPDGGKRTVVEAKLPEELIDVLVRAGLEAPST</sequence>
<dbReference type="SUPFAM" id="SSF55120">
    <property type="entry name" value="Pseudouridine synthase"/>
    <property type="match status" value="1"/>
</dbReference>
<dbReference type="SMART" id="SM00363">
    <property type="entry name" value="S4"/>
    <property type="match status" value="1"/>
</dbReference>
<reference evidence="11 12" key="1">
    <citation type="submission" date="2017-08" db="EMBL/GenBank/DDBJ databases">
        <title>Infants hospitalized years apart are colonized by the same room-sourced microbial strains.</title>
        <authorList>
            <person name="Brooks B."/>
            <person name="Olm M.R."/>
            <person name="Firek B.A."/>
            <person name="Baker R."/>
            <person name="Thomas B.C."/>
            <person name="Morowitz M.J."/>
            <person name="Banfield J.F."/>
        </authorList>
    </citation>
    <scope>NUCLEOTIDE SEQUENCE [LARGE SCALE GENOMIC DNA]</scope>
    <source>
        <strain evidence="11">S2_003_000_R2_14</strain>
    </source>
</reference>
<dbReference type="InterPro" id="IPR006225">
    <property type="entry name" value="PsdUridine_synth_RluC/D"/>
</dbReference>
<evidence type="ECO:0000313" key="12">
    <source>
        <dbReference type="Proteomes" id="UP000249061"/>
    </source>
</evidence>
<dbReference type="InterPro" id="IPR006224">
    <property type="entry name" value="PsdUridine_synth_RluA-like_CS"/>
</dbReference>
<evidence type="ECO:0000256" key="3">
    <source>
        <dbReference type="ARBA" id="ARBA00010876"/>
    </source>
</evidence>
<dbReference type="InterPro" id="IPR020103">
    <property type="entry name" value="PsdUridine_synth_cat_dom_sf"/>
</dbReference>
<dbReference type="InterPro" id="IPR036986">
    <property type="entry name" value="S4_RNA-bd_sf"/>
</dbReference>
<comment type="catalytic activity">
    <reaction evidence="9">
        <text>a uridine in RNA = a pseudouridine in RNA</text>
        <dbReference type="Rhea" id="RHEA:48348"/>
        <dbReference type="Rhea" id="RHEA-COMP:12068"/>
        <dbReference type="Rhea" id="RHEA-COMP:12069"/>
        <dbReference type="ChEBI" id="CHEBI:65314"/>
        <dbReference type="ChEBI" id="CHEBI:65315"/>
    </reaction>
</comment>
<dbReference type="InterPro" id="IPR002942">
    <property type="entry name" value="S4_RNA-bd"/>
</dbReference>
<evidence type="ECO:0000256" key="5">
    <source>
        <dbReference type="ARBA" id="ARBA00022884"/>
    </source>
</evidence>
<dbReference type="Pfam" id="PF00849">
    <property type="entry name" value="PseudoU_synth_2"/>
    <property type="match status" value="1"/>
</dbReference>
<proteinExistence type="inferred from homology"/>
<evidence type="ECO:0000256" key="6">
    <source>
        <dbReference type="ARBA" id="ARBA00023235"/>
    </source>
</evidence>
<keyword evidence="5 8" id="KW-0694">RNA-binding</keyword>
<evidence type="ECO:0000313" key="11">
    <source>
        <dbReference type="EMBL" id="PZR18501.1"/>
    </source>
</evidence>
<dbReference type="Gene3D" id="3.10.290.10">
    <property type="entry name" value="RNA-binding S4 domain"/>
    <property type="match status" value="1"/>
</dbReference>
<dbReference type="InterPro" id="IPR050188">
    <property type="entry name" value="RluA_PseudoU_synthase"/>
</dbReference>
<comment type="catalytic activity">
    <reaction evidence="1">
        <text>uridine(955/2504/2580) in 23S rRNA = pseudouridine(955/2504/2580) in 23S rRNA</text>
        <dbReference type="Rhea" id="RHEA:42528"/>
        <dbReference type="Rhea" id="RHEA-COMP:10099"/>
        <dbReference type="Rhea" id="RHEA-COMP:10100"/>
        <dbReference type="ChEBI" id="CHEBI:65314"/>
        <dbReference type="ChEBI" id="CHEBI:65315"/>
        <dbReference type="EC" id="5.4.99.24"/>
    </reaction>
</comment>